<feature type="region of interest" description="Disordered" evidence="1">
    <location>
        <begin position="497"/>
        <end position="522"/>
    </location>
</feature>
<name>A0A8B8IVX1_VANTA</name>
<keyword evidence="2" id="KW-0732">Signal</keyword>
<accession>A0A8B8IVX1</accession>
<dbReference type="OrthoDB" id="7480311at2759"/>
<dbReference type="GeneID" id="113403471"/>
<dbReference type="OMA" id="NINVFIE"/>
<gene>
    <name evidence="4" type="primary">LOC113403471</name>
</gene>
<dbReference type="AlphaFoldDB" id="A0A8B8IVX1"/>
<dbReference type="Proteomes" id="UP001652626">
    <property type="component" value="Chromosome 13"/>
</dbReference>
<feature type="signal peptide" evidence="2">
    <location>
        <begin position="1"/>
        <end position="26"/>
    </location>
</feature>
<dbReference type="RefSeq" id="XP_026499816.2">
    <property type="nucleotide sequence ID" value="XM_026644031.2"/>
</dbReference>
<feature type="chain" id="PRO_5047237325" evidence="2">
    <location>
        <begin position="27"/>
        <end position="679"/>
    </location>
</feature>
<keyword evidence="3" id="KW-1185">Reference proteome</keyword>
<evidence type="ECO:0000313" key="3">
    <source>
        <dbReference type="Proteomes" id="UP001652626"/>
    </source>
</evidence>
<proteinExistence type="predicted"/>
<protein>
    <submittedName>
        <fullName evidence="4">Uncharacterized protein LOC113403471</fullName>
    </submittedName>
</protein>
<evidence type="ECO:0000256" key="2">
    <source>
        <dbReference type="SAM" id="SignalP"/>
    </source>
</evidence>
<evidence type="ECO:0000313" key="4">
    <source>
        <dbReference type="RefSeq" id="XP_026499816.2"/>
    </source>
</evidence>
<organism evidence="3 4">
    <name type="scientific">Vanessa tameamea</name>
    <name type="common">Kamehameha butterfly</name>
    <dbReference type="NCBI Taxonomy" id="334116"/>
    <lineage>
        <taxon>Eukaryota</taxon>
        <taxon>Metazoa</taxon>
        <taxon>Ecdysozoa</taxon>
        <taxon>Arthropoda</taxon>
        <taxon>Hexapoda</taxon>
        <taxon>Insecta</taxon>
        <taxon>Pterygota</taxon>
        <taxon>Neoptera</taxon>
        <taxon>Endopterygota</taxon>
        <taxon>Lepidoptera</taxon>
        <taxon>Glossata</taxon>
        <taxon>Ditrysia</taxon>
        <taxon>Papilionoidea</taxon>
        <taxon>Nymphalidae</taxon>
        <taxon>Nymphalinae</taxon>
        <taxon>Vanessa</taxon>
    </lineage>
</organism>
<reference evidence="4" key="1">
    <citation type="submission" date="2025-08" db="UniProtKB">
        <authorList>
            <consortium name="RefSeq"/>
        </authorList>
    </citation>
    <scope>IDENTIFICATION</scope>
    <source>
        <tissue evidence="4">Whole body</tissue>
    </source>
</reference>
<feature type="compositionally biased region" description="Basic and acidic residues" evidence="1">
    <location>
        <begin position="512"/>
        <end position="522"/>
    </location>
</feature>
<sequence length="679" mass="77656">MTRKAMISNKELFAIGVLVINVVVQCKNDCWTSFNAKEHFKIMDALDDRYEKVRRNFQRTVGGQEFDKDMLVAMLKSRGIASRTLDEAQGNQNVIPAGINLGGYCMMKMPKSVLFFHRMKLRNNTVFRVTDINNDFANLIMKASIGLNDLHLFGSYDLTIATKPGYLAYEPTFGQIELLLKNVRYKMEGRYRFLTNRLCIELIISEVLIDDILMMYKTKNSTSSVKLHRKNINVFIERLQVDLDKWLKDYFNDYLMYYVAADDEEFLNYNREKTIALNNFTDNAINTIIKRIHHIKADAVQLPAFTIFVTNDKEVRLRDGVLRGLDSIYRRAIATGTKDKLLKDIRKVDTVVGFSDLKLIYRYDAILKSGLPPVTGILILTADELTAHMGLRLVKTPDTADLSFRFLEQAKPESLTVEGPANRMISNFKYLLERHIIAIMSNTLMHNINMLGTLDKCIPLLPTFKEQSEQNPSQEENREDNMLVNITSFFEAALEKSNISRDDSPAPTYDGSDEHRPFNSREDNMLVNITGSFEAALEKNNVSSDHSPAPMYEGSDEHYSVNSREDNMLINITSSFEAALEKSNVSRDNSPAMVYEGSIEEHPSNSREDNMLVNITSSFEAALDRSNITHDKTLTGVNGPSENENTVRNFNYYHRRLPLRVVPLKRNVNHFKKSVKQNT</sequence>
<evidence type="ECO:0000256" key="1">
    <source>
        <dbReference type="SAM" id="MobiDB-lite"/>
    </source>
</evidence>